<evidence type="ECO:0000256" key="2">
    <source>
        <dbReference type="ARBA" id="ARBA00022737"/>
    </source>
</evidence>
<dbReference type="Proteomes" id="UP000703661">
    <property type="component" value="Unassembled WGS sequence"/>
</dbReference>
<evidence type="ECO:0000313" key="6">
    <source>
        <dbReference type="Proteomes" id="UP000703661"/>
    </source>
</evidence>
<feature type="repeat" description="WD" evidence="3">
    <location>
        <begin position="462"/>
        <end position="493"/>
    </location>
</feature>
<evidence type="ECO:0000256" key="1">
    <source>
        <dbReference type="ARBA" id="ARBA00022574"/>
    </source>
</evidence>
<evidence type="ECO:0000256" key="4">
    <source>
        <dbReference type="SAM" id="MobiDB-lite"/>
    </source>
</evidence>
<dbReference type="PANTHER" id="PTHR22889:SF0">
    <property type="entry name" value="WD REPEAT-CONTAINING PROTEIN 89"/>
    <property type="match status" value="1"/>
</dbReference>
<dbReference type="InterPro" id="IPR039328">
    <property type="entry name" value="WDR89"/>
</dbReference>
<dbReference type="PROSITE" id="PS50082">
    <property type="entry name" value="WD_REPEATS_2"/>
    <property type="match status" value="2"/>
</dbReference>
<accession>A0A9P6N6N3</accession>
<evidence type="ECO:0000256" key="3">
    <source>
        <dbReference type="PROSITE-ProRule" id="PRU00221"/>
    </source>
</evidence>
<dbReference type="InterPro" id="IPR036322">
    <property type="entry name" value="WD40_repeat_dom_sf"/>
</dbReference>
<comment type="caution">
    <text evidence="5">The sequence shown here is derived from an EMBL/GenBank/DDBJ whole genome shotgun (WGS) entry which is preliminary data.</text>
</comment>
<dbReference type="Gene3D" id="2.130.10.10">
    <property type="entry name" value="YVTN repeat-like/Quinoprotein amine dehydrogenase"/>
    <property type="match status" value="2"/>
</dbReference>
<dbReference type="SMART" id="SM00320">
    <property type="entry name" value="WD40"/>
    <property type="match status" value="4"/>
</dbReference>
<reference evidence="5" key="1">
    <citation type="journal article" date="2020" name="Fungal Divers.">
        <title>Resolving the Mortierellaceae phylogeny through synthesis of multi-gene phylogenetics and phylogenomics.</title>
        <authorList>
            <person name="Vandepol N."/>
            <person name="Liber J."/>
            <person name="Desiro A."/>
            <person name="Na H."/>
            <person name="Kennedy M."/>
            <person name="Barry K."/>
            <person name="Grigoriev I.V."/>
            <person name="Miller A.N."/>
            <person name="O'Donnell K."/>
            <person name="Stajich J.E."/>
            <person name="Bonito G."/>
        </authorList>
    </citation>
    <scope>NUCLEOTIDE SEQUENCE</scope>
    <source>
        <strain evidence="5">NRRL 2769</strain>
    </source>
</reference>
<protein>
    <submittedName>
        <fullName evidence="5">WD repeat-containing protein 89</fullName>
    </submittedName>
</protein>
<proteinExistence type="predicted"/>
<dbReference type="PROSITE" id="PS00678">
    <property type="entry name" value="WD_REPEATS_1"/>
    <property type="match status" value="1"/>
</dbReference>
<keyword evidence="2" id="KW-0677">Repeat</keyword>
<sequence length="519" mass="56657">MLPHLSRGSPAHQRGHQHYSTSCPLDCPARSTPHQTQHYPLQNNARLAPSARHPHLDASVLHPAFSGLFFQQRRTHSTNITPHYPPVSPIAQPLSNQTSSLPPPFMSQGSGVPLPPLSIDSARISPIFHGYSPNPDKPKIAERRQAVDANSSSGLLLDTFRVLKVVHPRLIQPPLALRQSSVFSHGDIYIFDIAANSSNLIVSASNHEIKLYNPVTLAIKNILKFHTDTITQLKTHGENILMSSSKDGSVAVWDLRTEASPVQIFSTPARNPLLCFDLNSSEQILAAGSELVDYDANVHFFDARSNTSTIIKTYSESHSDDITNVKFHPTNPARVMTGSVDGLICQFDLTDMDEDEGLLVVSNTGASVNRVGYFGPNSEYIYCLSHMETLSLWNSDDADAIHQFGDIRGASNPALGLTLDYGIDCHYESESGRLYLISGSNEGNINILHVMANSLQLCQVMRGGHSEIVRSTCWDSKRGILFSGGEDAKLGLWTSDAVSSPLAASASSRHSSPLQLKSE</sequence>
<feature type="non-terminal residue" evidence="5">
    <location>
        <position position="1"/>
    </location>
</feature>
<dbReference type="InterPro" id="IPR019775">
    <property type="entry name" value="WD40_repeat_CS"/>
</dbReference>
<name>A0A9P6N6N3_9FUNG</name>
<dbReference type="InterPro" id="IPR015943">
    <property type="entry name" value="WD40/YVTN_repeat-like_dom_sf"/>
</dbReference>
<organism evidence="5 6">
    <name type="scientific">Entomortierella chlamydospora</name>
    <dbReference type="NCBI Taxonomy" id="101097"/>
    <lineage>
        <taxon>Eukaryota</taxon>
        <taxon>Fungi</taxon>
        <taxon>Fungi incertae sedis</taxon>
        <taxon>Mucoromycota</taxon>
        <taxon>Mortierellomycotina</taxon>
        <taxon>Mortierellomycetes</taxon>
        <taxon>Mortierellales</taxon>
        <taxon>Mortierellaceae</taxon>
        <taxon>Entomortierella</taxon>
    </lineage>
</organism>
<keyword evidence="1 3" id="KW-0853">WD repeat</keyword>
<dbReference type="PROSITE" id="PS50294">
    <property type="entry name" value="WD_REPEATS_REGION"/>
    <property type="match status" value="1"/>
</dbReference>
<evidence type="ECO:0000313" key="5">
    <source>
        <dbReference type="EMBL" id="KAG0024731.1"/>
    </source>
</evidence>
<feature type="region of interest" description="Disordered" evidence="4">
    <location>
        <begin position="1"/>
        <end position="37"/>
    </location>
</feature>
<dbReference type="InterPro" id="IPR001680">
    <property type="entry name" value="WD40_rpt"/>
</dbReference>
<dbReference type="AlphaFoldDB" id="A0A9P6N6N3"/>
<dbReference type="Pfam" id="PF00400">
    <property type="entry name" value="WD40"/>
    <property type="match status" value="3"/>
</dbReference>
<keyword evidence="6" id="KW-1185">Reference proteome</keyword>
<dbReference type="SUPFAM" id="SSF50978">
    <property type="entry name" value="WD40 repeat-like"/>
    <property type="match status" value="1"/>
</dbReference>
<gene>
    <name evidence="5" type="primary">WDR89</name>
    <name evidence="5" type="ORF">BGZ80_008889</name>
</gene>
<feature type="repeat" description="WD" evidence="3">
    <location>
        <begin position="223"/>
        <end position="263"/>
    </location>
</feature>
<dbReference type="EMBL" id="JAAAID010000005">
    <property type="protein sequence ID" value="KAG0024731.1"/>
    <property type="molecule type" value="Genomic_DNA"/>
</dbReference>
<dbReference type="PANTHER" id="PTHR22889">
    <property type="entry name" value="WD REPEAT-CONTAINING PROTEIN 89"/>
    <property type="match status" value="1"/>
</dbReference>